<organism evidence="1 2">
    <name type="scientific">Methanosarcina barkeri CM1</name>
    <dbReference type="NCBI Taxonomy" id="796385"/>
    <lineage>
        <taxon>Archaea</taxon>
        <taxon>Methanobacteriati</taxon>
        <taxon>Methanobacteriota</taxon>
        <taxon>Stenosarchaea group</taxon>
        <taxon>Methanomicrobia</taxon>
        <taxon>Methanosarcinales</taxon>
        <taxon>Methanosarcinaceae</taxon>
        <taxon>Methanosarcina</taxon>
    </lineage>
</organism>
<dbReference type="PATRIC" id="fig|796385.3.peg.3322"/>
<dbReference type="EMBL" id="CP008746">
    <property type="protein sequence ID" value="AKJ39703.1"/>
    <property type="molecule type" value="Genomic_DNA"/>
</dbReference>
<evidence type="ECO:0000313" key="2">
    <source>
        <dbReference type="Proteomes" id="UP000035331"/>
    </source>
</evidence>
<gene>
    <name evidence="1" type="ORF">MCM1_2702</name>
</gene>
<reference evidence="2" key="1">
    <citation type="submission" date="2014-06" db="EMBL/GenBank/DDBJ databases">
        <title>The complete genome sequence of Methanosarcina barkeri CM1.</title>
        <authorList>
            <consortium name="Pastoral Greenhouse Gas Research Consortium"/>
            <person name="Lambie S.C."/>
            <person name="Leahy S.C."/>
            <person name="Kelly W.J."/>
            <person name="Li D."/>
            <person name="Reilly K."/>
            <person name="Attwood G.T."/>
            <person name="Altermann E."/>
        </authorList>
    </citation>
    <scope>NUCLEOTIDE SEQUENCE [LARGE SCALE GENOMIC DNA]</scope>
    <source>
        <strain evidence="2">CM1</strain>
    </source>
</reference>
<name>A0A0G3CIH8_METBA</name>
<accession>A0A0G3CIH8</accession>
<proteinExistence type="predicted"/>
<protein>
    <submittedName>
        <fullName evidence="1">Uncharacterized protein</fullName>
    </submittedName>
</protein>
<reference evidence="1 2" key="2">
    <citation type="journal article" date="2015" name="Stand. Genomic Sci.">
        <title>The complete genome sequence of the rumen methanogen Methanosarcina barkeri CM1.</title>
        <authorList>
            <person name="Lambie S.C."/>
            <person name="Kelly W.J."/>
            <person name="Leahy S.C."/>
            <person name="Li D."/>
            <person name="Reilly K."/>
            <person name="McAllister T.A."/>
            <person name="Valle E.R."/>
            <person name="Attwood G.T."/>
            <person name="Altermann E."/>
        </authorList>
    </citation>
    <scope>NUCLEOTIDE SEQUENCE [LARGE SCALE GENOMIC DNA]</scope>
    <source>
        <strain evidence="1 2">CM1</strain>
    </source>
</reference>
<sequence length="83" mass="9640">MIPTLYIIDVCVACVYQKFARIDTSASGLIIDKDLSSVAAMQCVITRKKENHETKVSDHYPNFMRMYFRLKSRLKARNVYVSF</sequence>
<dbReference type="Proteomes" id="UP000035331">
    <property type="component" value="Chromosome"/>
</dbReference>
<dbReference type="AlphaFoldDB" id="A0A0G3CIH8"/>
<evidence type="ECO:0000313" key="1">
    <source>
        <dbReference type="EMBL" id="AKJ39703.1"/>
    </source>
</evidence>